<comment type="caution">
    <text evidence="1">The sequence shown here is derived from an EMBL/GenBank/DDBJ whole genome shotgun (WGS) entry which is preliminary data.</text>
</comment>
<evidence type="ECO:0000313" key="1">
    <source>
        <dbReference type="EMBL" id="MBN7772728.1"/>
    </source>
</evidence>
<dbReference type="InterPro" id="IPR052058">
    <property type="entry name" value="Alcohol_O-acetyltransferase"/>
</dbReference>
<proteinExistence type="predicted"/>
<gene>
    <name evidence="1" type="ORF">JYB65_05075</name>
</gene>
<dbReference type="PANTHER" id="PTHR28037:SF1">
    <property type="entry name" value="ALCOHOL O-ACETYLTRANSFERASE 1-RELATED"/>
    <property type="match status" value="1"/>
</dbReference>
<reference evidence="1" key="1">
    <citation type="submission" date="2021-02" db="EMBL/GenBank/DDBJ databases">
        <title>Abyssanaerobacter marinus gen.nov., sp., nov, anaerobic bacterium isolated from the Onnuri vent field of Indian Ocean and suggestion of Mogibacteriaceae fam. nov., and proposal of reclassification of ambiguous this family's genus member.</title>
        <authorList>
            <person name="Kim Y.J."/>
            <person name="Yang J.-A."/>
        </authorList>
    </citation>
    <scope>NUCLEOTIDE SEQUENCE</scope>
    <source>
        <strain evidence="1">DSM 2634</strain>
    </source>
</reference>
<dbReference type="Proteomes" id="UP000664545">
    <property type="component" value="Unassembled WGS sequence"/>
</dbReference>
<organism evidence="1 2">
    <name type="scientific">Clostridium aminobutyricum</name>
    <dbReference type="NCBI Taxonomy" id="33953"/>
    <lineage>
        <taxon>Bacteria</taxon>
        <taxon>Bacillati</taxon>
        <taxon>Bacillota</taxon>
        <taxon>Clostridia</taxon>
        <taxon>Eubacteriales</taxon>
        <taxon>Clostridiaceae</taxon>
        <taxon>Clostridium</taxon>
    </lineage>
</organism>
<evidence type="ECO:0008006" key="3">
    <source>
        <dbReference type="Google" id="ProtNLM"/>
    </source>
</evidence>
<name>A0A939D8M3_CLOAM</name>
<dbReference type="RefSeq" id="WP_206581506.1">
    <property type="nucleotide sequence ID" value="NZ_JAFJZZ010000001.1"/>
</dbReference>
<protein>
    <recommendedName>
        <fullName evidence="3">Alcohol acetyltransferase</fullName>
    </recommendedName>
</protein>
<dbReference type="PANTHER" id="PTHR28037">
    <property type="entry name" value="ALCOHOL O-ACETYLTRANSFERASE 1-RELATED"/>
    <property type="match status" value="1"/>
</dbReference>
<evidence type="ECO:0000313" key="2">
    <source>
        <dbReference type="Proteomes" id="UP000664545"/>
    </source>
</evidence>
<accession>A0A939D8M3</accession>
<keyword evidence="2" id="KW-1185">Reference proteome</keyword>
<dbReference type="AlphaFoldDB" id="A0A939D8M3"/>
<dbReference type="EMBL" id="JAFJZZ010000001">
    <property type="protein sequence ID" value="MBN7772728.1"/>
    <property type="molecule type" value="Genomic_DNA"/>
</dbReference>
<sequence>MYKGQTLDWLKLDNAGKIFAATSGKRNTSVFRFSCELFEPVEADTLQKALNLTIEEFPHFLSVLRSGLFWYYLESSPLRPTVHKENRGICSPIYNRNMHGLLFDVSFYENRMNLEVYHALSDGTGVLHFLKTLICYYFSLLHPELDNEIFYVKPYNASFSGRTEDSFRKYYGVEKRTRSLKHLKAYRIKGEKTYSGNYQMIEGIMSCQAVLTLAKKYDATLTVFLAALLIKAIHKERHRSKEDKPIVLTVPVDLRKYFPSDTARNFFGNIRVTYNVSKDGDQIEDLIRMTKMGFAEELTEKKLNQRLSRLMAYENHKALRLIPLFMKGWILRIARKLSDLEETTVYSNVGNVRLPEPLKPYVRRINVFVSTGGLQLCTCSYRDSLSTTFSSVFLDTNIQKNFYRSLTEMGVEVEIRSNVEY</sequence>